<dbReference type="AlphaFoldDB" id="A0A0E9XFP4"/>
<dbReference type="EMBL" id="GBXM01007113">
    <property type="protein sequence ID" value="JAI01465.1"/>
    <property type="molecule type" value="Transcribed_RNA"/>
</dbReference>
<evidence type="ECO:0000313" key="1">
    <source>
        <dbReference type="EMBL" id="JAI01465.1"/>
    </source>
</evidence>
<protein>
    <submittedName>
        <fullName evidence="1">Uncharacterized protein</fullName>
    </submittedName>
</protein>
<proteinExistence type="predicted"/>
<name>A0A0E9XFP4_ANGAN</name>
<reference evidence="1" key="2">
    <citation type="journal article" date="2015" name="Fish Shellfish Immunol.">
        <title>Early steps in the European eel (Anguilla anguilla)-Vibrio vulnificus interaction in the gills: Role of the RtxA13 toxin.</title>
        <authorList>
            <person name="Callol A."/>
            <person name="Pajuelo D."/>
            <person name="Ebbesson L."/>
            <person name="Teles M."/>
            <person name="MacKenzie S."/>
            <person name="Amaro C."/>
        </authorList>
    </citation>
    <scope>NUCLEOTIDE SEQUENCE</scope>
</reference>
<accession>A0A0E9XFP4</accession>
<reference evidence="1" key="1">
    <citation type="submission" date="2014-11" db="EMBL/GenBank/DDBJ databases">
        <authorList>
            <person name="Amaro Gonzalez C."/>
        </authorList>
    </citation>
    <scope>NUCLEOTIDE SEQUENCE</scope>
</reference>
<organism evidence="1">
    <name type="scientific">Anguilla anguilla</name>
    <name type="common">European freshwater eel</name>
    <name type="synonym">Muraena anguilla</name>
    <dbReference type="NCBI Taxonomy" id="7936"/>
    <lineage>
        <taxon>Eukaryota</taxon>
        <taxon>Metazoa</taxon>
        <taxon>Chordata</taxon>
        <taxon>Craniata</taxon>
        <taxon>Vertebrata</taxon>
        <taxon>Euteleostomi</taxon>
        <taxon>Actinopterygii</taxon>
        <taxon>Neopterygii</taxon>
        <taxon>Teleostei</taxon>
        <taxon>Anguilliformes</taxon>
        <taxon>Anguillidae</taxon>
        <taxon>Anguilla</taxon>
    </lineage>
</organism>
<sequence length="26" mass="3250">MGMNEYKRKCSIYCQFFICVYYSFPK</sequence>